<dbReference type="AlphaFoldDB" id="A0A177AQZ3"/>
<keyword evidence="4" id="KW-0963">Cytoplasm</keyword>
<dbReference type="SUPFAM" id="SSF52540">
    <property type="entry name" value="P-loop containing nucleoside triphosphate hydrolases"/>
    <property type="match status" value="1"/>
</dbReference>
<dbReference type="InterPro" id="IPR036961">
    <property type="entry name" value="Kinesin_motor_dom_sf"/>
</dbReference>
<protein>
    <recommendedName>
        <fullName evidence="6">Kinesin motor domain-containing protein</fullName>
    </recommendedName>
</protein>
<dbReference type="Gene3D" id="3.40.850.10">
    <property type="entry name" value="Kinesin motor domain"/>
    <property type="match status" value="1"/>
</dbReference>
<dbReference type="GO" id="GO:0007018">
    <property type="term" value="P:microtubule-based movement"/>
    <property type="evidence" value="ECO:0007669"/>
    <property type="project" value="InterPro"/>
</dbReference>
<evidence type="ECO:0000256" key="1">
    <source>
        <dbReference type="ARBA" id="ARBA00004245"/>
    </source>
</evidence>
<feature type="binding site" evidence="5">
    <location>
        <begin position="112"/>
        <end position="119"/>
    </location>
    <ligand>
        <name>ATP</name>
        <dbReference type="ChEBI" id="CHEBI:30616"/>
    </ligand>
</feature>
<dbReference type="Proteomes" id="UP000078046">
    <property type="component" value="Unassembled WGS sequence"/>
</dbReference>
<dbReference type="GO" id="GO:0003777">
    <property type="term" value="F:microtubule motor activity"/>
    <property type="evidence" value="ECO:0007669"/>
    <property type="project" value="InterPro"/>
</dbReference>
<dbReference type="PRINTS" id="PR00380">
    <property type="entry name" value="KINESINHEAVY"/>
</dbReference>
<evidence type="ECO:0000256" key="5">
    <source>
        <dbReference type="PROSITE-ProRule" id="PRU00283"/>
    </source>
</evidence>
<dbReference type="GO" id="GO:0005634">
    <property type="term" value="C:nucleus"/>
    <property type="evidence" value="ECO:0007669"/>
    <property type="project" value="TreeGrafter"/>
</dbReference>
<dbReference type="PANTHER" id="PTHR24115">
    <property type="entry name" value="KINESIN-RELATED"/>
    <property type="match status" value="1"/>
</dbReference>
<proteinExistence type="inferred from homology"/>
<reference evidence="7 8" key="1">
    <citation type="submission" date="2016-04" db="EMBL/GenBank/DDBJ databases">
        <title>The genome of Intoshia linei affirms orthonectids as highly simplified spiralians.</title>
        <authorList>
            <person name="Mikhailov K.V."/>
            <person name="Slusarev G.S."/>
            <person name="Nikitin M.A."/>
            <person name="Logacheva M.D."/>
            <person name="Penin A."/>
            <person name="Aleoshin V."/>
            <person name="Panchin Y.V."/>
        </authorList>
    </citation>
    <scope>NUCLEOTIDE SEQUENCE [LARGE SCALE GENOMIC DNA]</scope>
    <source>
        <strain evidence="7">Intl2013</strain>
        <tissue evidence="7">Whole animal</tissue>
    </source>
</reference>
<dbReference type="InterPro" id="IPR027417">
    <property type="entry name" value="P-loop_NTPase"/>
</dbReference>
<keyword evidence="3 5" id="KW-0067">ATP-binding</keyword>
<evidence type="ECO:0000313" key="8">
    <source>
        <dbReference type="Proteomes" id="UP000078046"/>
    </source>
</evidence>
<feature type="domain" description="Kinesin motor" evidence="6">
    <location>
        <begin position="27"/>
        <end position="251"/>
    </location>
</feature>
<dbReference type="SMART" id="SM00129">
    <property type="entry name" value="KISc"/>
    <property type="match status" value="1"/>
</dbReference>
<keyword evidence="5" id="KW-0505">Motor protein</keyword>
<dbReference type="EMBL" id="LWCA01002572">
    <property type="protein sequence ID" value="OAF63793.1"/>
    <property type="molecule type" value="Genomic_DNA"/>
</dbReference>
<dbReference type="GO" id="GO:0008017">
    <property type="term" value="F:microtubule binding"/>
    <property type="evidence" value="ECO:0007669"/>
    <property type="project" value="InterPro"/>
</dbReference>
<dbReference type="GO" id="GO:0005524">
    <property type="term" value="F:ATP binding"/>
    <property type="evidence" value="ECO:0007669"/>
    <property type="project" value="UniProtKB-UniRule"/>
</dbReference>
<evidence type="ECO:0000256" key="4">
    <source>
        <dbReference type="ARBA" id="ARBA00023212"/>
    </source>
</evidence>
<dbReference type="GO" id="GO:0005874">
    <property type="term" value="C:microtubule"/>
    <property type="evidence" value="ECO:0007669"/>
    <property type="project" value="TreeGrafter"/>
</dbReference>
<keyword evidence="4" id="KW-0206">Cytoskeleton</keyword>
<keyword evidence="8" id="KW-1185">Reference proteome</keyword>
<accession>A0A177AQZ3</accession>
<dbReference type="GO" id="GO:0005871">
    <property type="term" value="C:kinesin complex"/>
    <property type="evidence" value="ECO:0007669"/>
    <property type="project" value="TreeGrafter"/>
</dbReference>
<comment type="subcellular location">
    <subcellularLocation>
        <location evidence="1">Cytoplasm</location>
        <location evidence="1">Cytoskeleton</location>
    </subcellularLocation>
</comment>
<dbReference type="PROSITE" id="PS50067">
    <property type="entry name" value="KINESIN_MOTOR_2"/>
    <property type="match status" value="1"/>
</dbReference>
<comment type="caution">
    <text evidence="7">The sequence shown here is derived from an EMBL/GenBank/DDBJ whole genome shotgun (WGS) entry which is preliminary data.</text>
</comment>
<evidence type="ECO:0000259" key="6">
    <source>
        <dbReference type="PROSITE" id="PS50067"/>
    </source>
</evidence>
<evidence type="ECO:0000313" key="7">
    <source>
        <dbReference type="EMBL" id="OAF63793.1"/>
    </source>
</evidence>
<keyword evidence="2 5" id="KW-0547">Nucleotide-binding</keyword>
<organism evidence="7 8">
    <name type="scientific">Intoshia linei</name>
    <dbReference type="NCBI Taxonomy" id="1819745"/>
    <lineage>
        <taxon>Eukaryota</taxon>
        <taxon>Metazoa</taxon>
        <taxon>Spiralia</taxon>
        <taxon>Lophotrochozoa</taxon>
        <taxon>Mesozoa</taxon>
        <taxon>Orthonectida</taxon>
        <taxon>Rhopaluridae</taxon>
        <taxon>Intoshia</taxon>
    </lineage>
</organism>
<comment type="similarity">
    <text evidence="5">Belongs to the TRAFAC class myosin-kinesin ATPase superfamily. Kinesin family.</text>
</comment>
<dbReference type="GO" id="GO:0016887">
    <property type="term" value="F:ATP hydrolysis activity"/>
    <property type="evidence" value="ECO:0007669"/>
    <property type="project" value="TreeGrafter"/>
</dbReference>
<evidence type="ECO:0000256" key="3">
    <source>
        <dbReference type="ARBA" id="ARBA00022840"/>
    </source>
</evidence>
<dbReference type="InterPro" id="IPR027640">
    <property type="entry name" value="Kinesin-like_fam"/>
</dbReference>
<dbReference type="InterPro" id="IPR001752">
    <property type="entry name" value="Kinesin_motor_dom"/>
</dbReference>
<dbReference type="PANTHER" id="PTHR24115:SF600">
    <property type="entry name" value="KINESIN-LIKE PROTEIN KIF23"/>
    <property type="match status" value="1"/>
</dbReference>
<evidence type="ECO:0000256" key="2">
    <source>
        <dbReference type="ARBA" id="ARBA00022741"/>
    </source>
</evidence>
<name>A0A177AQZ3_9BILA</name>
<dbReference type="OrthoDB" id="2403182at2759"/>
<dbReference type="Pfam" id="PF00225">
    <property type="entry name" value="Kinesin"/>
    <property type="match status" value="1"/>
</dbReference>
<sequence length="251" mass="29022">MSAMKPIRSKTLYNTRKPPTNYSNESLIKVYCRIRPTDLESNCIKILNNETIETYPPDSSMFKKSNVGKSMHYKFTNIFDEFTQQQTIFDEISLDLIKSALNGENALLFSYGVTGSGKTHSMIGSKNDPGIIVRSLDVIFNSINPSLINIKYRLKPDKMNGYLILDDDEVLSEEQRNYGSIKKRAETPKNKHKHDNNSIEIEDRHVKYSFFVSYFEIYNNSVFDLLHQSDNLTYSKTSLKSLREDKFGNMY</sequence>
<feature type="non-terminal residue" evidence="7">
    <location>
        <position position="251"/>
    </location>
</feature>
<gene>
    <name evidence="7" type="ORF">A3Q56_08503</name>
</gene>